<keyword evidence="9 13" id="KW-0482">Metalloprotease</keyword>
<dbReference type="SUPFAM" id="SSF50156">
    <property type="entry name" value="PDZ domain-like"/>
    <property type="match status" value="1"/>
</dbReference>
<dbReference type="Proteomes" id="UP000198983">
    <property type="component" value="Chromosome I"/>
</dbReference>
<name>A0A1H1XYX4_9ACTN</name>
<dbReference type="Gene3D" id="2.30.42.10">
    <property type="match status" value="1"/>
</dbReference>
<feature type="transmembrane region" description="Helical" evidence="11">
    <location>
        <begin position="125"/>
        <end position="150"/>
    </location>
</feature>
<feature type="transmembrane region" description="Helical" evidence="11">
    <location>
        <begin position="395"/>
        <end position="419"/>
    </location>
</feature>
<keyword evidence="7" id="KW-0862">Zinc</keyword>
<keyword evidence="5 11" id="KW-0812">Transmembrane</keyword>
<evidence type="ECO:0000256" key="5">
    <source>
        <dbReference type="ARBA" id="ARBA00022692"/>
    </source>
</evidence>
<feature type="domain" description="PDZ" evidence="12">
    <location>
        <begin position="141"/>
        <end position="230"/>
    </location>
</feature>
<dbReference type="GO" id="GO:0004222">
    <property type="term" value="F:metalloendopeptidase activity"/>
    <property type="evidence" value="ECO:0007669"/>
    <property type="project" value="InterPro"/>
</dbReference>
<dbReference type="CDD" id="cd06163">
    <property type="entry name" value="S2P-M50_PDZ_RseP-like"/>
    <property type="match status" value="1"/>
</dbReference>
<evidence type="ECO:0000256" key="2">
    <source>
        <dbReference type="ARBA" id="ARBA00004141"/>
    </source>
</evidence>
<dbReference type="PANTHER" id="PTHR42837">
    <property type="entry name" value="REGULATOR OF SIGMA-E PROTEASE RSEP"/>
    <property type="match status" value="1"/>
</dbReference>
<dbReference type="Pfam" id="PF17820">
    <property type="entry name" value="PDZ_6"/>
    <property type="match status" value="1"/>
</dbReference>
<evidence type="ECO:0000256" key="4">
    <source>
        <dbReference type="ARBA" id="ARBA00022670"/>
    </source>
</evidence>
<feature type="transmembrane region" description="Helical" evidence="11">
    <location>
        <begin position="342"/>
        <end position="362"/>
    </location>
</feature>
<keyword evidence="6" id="KW-0378">Hydrolase</keyword>
<reference evidence="13 14" key="1">
    <citation type="submission" date="2016-10" db="EMBL/GenBank/DDBJ databases">
        <authorList>
            <person name="de Groot N.N."/>
        </authorList>
    </citation>
    <scope>NUCLEOTIDE SEQUENCE [LARGE SCALE GENOMIC DNA]</scope>
    <source>
        <strain evidence="13 14">DSM 22024</strain>
    </source>
</reference>
<protein>
    <submittedName>
        <fullName evidence="13">RIP metalloprotease RseP</fullName>
    </submittedName>
</protein>
<evidence type="ECO:0000256" key="11">
    <source>
        <dbReference type="SAM" id="Phobius"/>
    </source>
</evidence>
<dbReference type="SMART" id="SM00228">
    <property type="entry name" value="PDZ"/>
    <property type="match status" value="1"/>
</dbReference>
<proteinExistence type="inferred from homology"/>
<evidence type="ECO:0000313" key="13">
    <source>
        <dbReference type="EMBL" id="SDT14438.1"/>
    </source>
</evidence>
<dbReference type="GO" id="GO:0016020">
    <property type="term" value="C:membrane"/>
    <property type="evidence" value="ECO:0007669"/>
    <property type="project" value="UniProtKB-SubCell"/>
</dbReference>
<dbReference type="InterPro" id="IPR001478">
    <property type="entry name" value="PDZ"/>
</dbReference>
<dbReference type="InterPro" id="IPR004387">
    <property type="entry name" value="Pept_M50_Zn"/>
</dbReference>
<evidence type="ECO:0000256" key="3">
    <source>
        <dbReference type="ARBA" id="ARBA00007931"/>
    </source>
</evidence>
<accession>A0A1H1XYX4</accession>
<dbReference type="PANTHER" id="PTHR42837:SF2">
    <property type="entry name" value="MEMBRANE METALLOPROTEASE ARASP2, CHLOROPLASTIC-RELATED"/>
    <property type="match status" value="1"/>
</dbReference>
<evidence type="ECO:0000313" key="14">
    <source>
        <dbReference type="Proteomes" id="UP000198983"/>
    </source>
</evidence>
<dbReference type="EMBL" id="LT629732">
    <property type="protein sequence ID" value="SDT14438.1"/>
    <property type="molecule type" value="Genomic_DNA"/>
</dbReference>
<keyword evidence="4 13" id="KW-0645">Protease</keyword>
<dbReference type="RefSeq" id="WP_092656148.1">
    <property type="nucleotide sequence ID" value="NZ_LT629732.1"/>
</dbReference>
<comment type="similarity">
    <text evidence="3">Belongs to the peptidase M50B family.</text>
</comment>
<evidence type="ECO:0000259" key="12">
    <source>
        <dbReference type="SMART" id="SM00228"/>
    </source>
</evidence>
<evidence type="ECO:0000256" key="7">
    <source>
        <dbReference type="ARBA" id="ARBA00022833"/>
    </source>
</evidence>
<dbReference type="OrthoDB" id="9782003at2"/>
<dbReference type="AlphaFoldDB" id="A0A1H1XYX4"/>
<sequence>MDLIAITGAVVFFVGVLASVALHEIGHFAPAKWFDVRVTQYMVGFGRTVWSRRRGETEYGLKLIPFGGYVRMIGMFPPARDGRMRRASTGPFQTLIEEARNSSAEETPPGEEHRLFYTKKWWQKLIIMSGGPLMNIILAVLLFGIVLMGFGTDVPKPTVSAVPDCVVPAADGARKCTPADPLSPAKKAGLRPGDEIVAFNGTPIDSWNKASALIRDAGAGPVTITVNRDGARRTLHATLIAADRPDPNNPAQLERVGFLGVSPTVVRERQGPGAVIGEMGRLTAATAHAMVHIPQRMVGVAKAAFGEKRAMDSPMSVIGASRVAGEIASASQVSVGDRIATFLQWLGALNLFVALFNLVPLLPMDGGHIAGALYEALRRAVARLRRRPDPGYVDVARALPVAYAVASVLIVMGVLLLYADIVNPVRISN</sequence>
<keyword evidence="8 11" id="KW-1133">Transmembrane helix</keyword>
<evidence type="ECO:0000256" key="8">
    <source>
        <dbReference type="ARBA" id="ARBA00022989"/>
    </source>
</evidence>
<evidence type="ECO:0000256" key="10">
    <source>
        <dbReference type="ARBA" id="ARBA00023136"/>
    </source>
</evidence>
<comment type="subcellular location">
    <subcellularLocation>
        <location evidence="2">Membrane</location>
        <topology evidence="2">Multi-pass membrane protein</topology>
    </subcellularLocation>
</comment>
<dbReference type="Pfam" id="PF02163">
    <property type="entry name" value="Peptidase_M50"/>
    <property type="match status" value="1"/>
</dbReference>
<evidence type="ECO:0000256" key="9">
    <source>
        <dbReference type="ARBA" id="ARBA00023049"/>
    </source>
</evidence>
<organism evidence="13 14">
    <name type="scientific">Actinopolymorpha singaporensis</name>
    <dbReference type="NCBI Taxonomy" id="117157"/>
    <lineage>
        <taxon>Bacteria</taxon>
        <taxon>Bacillati</taxon>
        <taxon>Actinomycetota</taxon>
        <taxon>Actinomycetes</taxon>
        <taxon>Propionibacteriales</taxon>
        <taxon>Actinopolymorphaceae</taxon>
        <taxon>Actinopolymorpha</taxon>
    </lineage>
</organism>
<evidence type="ECO:0000256" key="1">
    <source>
        <dbReference type="ARBA" id="ARBA00001947"/>
    </source>
</evidence>
<dbReference type="InterPro" id="IPR008915">
    <property type="entry name" value="Peptidase_M50"/>
</dbReference>
<dbReference type="GO" id="GO:0006508">
    <property type="term" value="P:proteolysis"/>
    <property type="evidence" value="ECO:0007669"/>
    <property type="project" value="UniProtKB-KW"/>
</dbReference>
<gene>
    <name evidence="13" type="ORF">SAMN04489717_5205</name>
</gene>
<comment type="cofactor">
    <cofactor evidence="1">
        <name>Zn(2+)</name>
        <dbReference type="ChEBI" id="CHEBI:29105"/>
    </cofactor>
</comment>
<dbReference type="InterPro" id="IPR041489">
    <property type="entry name" value="PDZ_6"/>
</dbReference>
<dbReference type="STRING" id="117157.SAMN04489717_5205"/>
<dbReference type="InterPro" id="IPR036034">
    <property type="entry name" value="PDZ_sf"/>
</dbReference>
<keyword evidence="10 11" id="KW-0472">Membrane</keyword>
<keyword evidence="14" id="KW-1185">Reference proteome</keyword>
<evidence type="ECO:0000256" key="6">
    <source>
        <dbReference type="ARBA" id="ARBA00022801"/>
    </source>
</evidence>